<dbReference type="EMBL" id="FOHA01000003">
    <property type="protein sequence ID" value="SER69371.1"/>
    <property type="molecule type" value="Genomic_DNA"/>
</dbReference>
<feature type="transmembrane region" description="Helical" evidence="1">
    <location>
        <begin position="85"/>
        <end position="106"/>
    </location>
</feature>
<feature type="transmembrane region" description="Helical" evidence="1">
    <location>
        <begin position="50"/>
        <end position="73"/>
    </location>
</feature>
<evidence type="ECO:0000313" key="2">
    <source>
        <dbReference type="EMBL" id="SER69371.1"/>
    </source>
</evidence>
<keyword evidence="1" id="KW-0472">Membrane</keyword>
<reference evidence="2 3" key="1">
    <citation type="submission" date="2016-10" db="EMBL/GenBank/DDBJ databases">
        <authorList>
            <person name="de Groot N.N."/>
        </authorList>
    </citation>
    <scope>NUCLEOTIDE SEQUENCE [LARGE SCALE GENOMIC DNA]</scope>
    <source>
        <strain evidence="2 3">DSM 13760</strain>
    </source>
</reference>
<name>A0A1H9R8Z8_9LACT</name>
<keyword evidence="1" id="KW-0812">Transmembrane</keyword>
<dbReference type="Proteomes" id="UP000198948">
    <property type="component" value="Unassembled WGS sequence"/>
</dbReference>
<keyword evidence="3" id="KW-1185">Reference proteome</keyword>
<sequence>MKKKYFVGSQSGLSFAGGRPTSKKAPLLAFLGLLLAAGLGYLLLQTNKTASFTTLTLIYAGATLIIGSIGGYFGLRTFKAKQLKFLMLLISILSFGLACLGLLYFISFFSKNF</sequence>
<gene>
    <name evidence="2" type="ORF">SAMN04488559_103143</name>
</gene>
<evidence type="ECO:0000256" key="1">
    <source>
        <dbReference type="SAM" id="Phobius"/>
    </source>
</evidence>
<dbReference type="AlphaFoldDB" id="A0A1H9R8Z8"/>
<feature type="transmembrane region" description="Helical" evidence="1">
    <location>
        <begin position="25"/>
        <end position="44"/>
    </location>
</feature>
<organism evidence="2 3">
    <name type="scientific">Isobaculum melis</name>
    <dbReference type="NCBI Taxonomy" id="142588"/>
    <lineage>
        <taxon>Bacteria</taxon>
        <taxon>Bacillati</taxon>
        <taxon>Bacillota</taxon>
        <taxon>Bacilli</taxon>
        <taxon>Lactobacillales</taxon>
        <taxon>Carnobacteriaceae</taxon>
        <taxon>Isobaculum</taxon>
    </lineage>
</organism>
<keyword evidence="1" id="KW-1133">Transmembrane helix</keyword>
<evidence type="ECO:0000313" key="3">
    <source>
        <dbReference type="Proteomes" id="UP000198948"/>
    </source>
</evidence>
<accession>A0A1H9R8Z8</accession>
<proteinExistence type="predicted"/>
<protein>
    <submittedName>
        <fullName evidence="2">Uncharacterized protein</fullName>
    </submittedName>
</protein>
<dbReference type="RefSeq" id="WP_092650631.1">
    <property type="nucleotide sequence ID" value="NZ_FOHA01000003.1"/>
</dbReference>